<dbReference type="GO" id="GO:0000172">
    <property type="term" value="C:ribonuclease MRP complex"/>
    <property type="evidence" value="ECO:0007669"/>
    <property type="project" value="InterPro"/>
</dbReference>
<keyword evidence="4" id="KW-1185">Reference proteome</keyword>
<dbReference type="SUPFAM" id="SSF101744">
    <property type="entry name" value="Rof/RNase P subunit-like"/>
    <property type="match status" value="1"/>
</dbReference>
<evidence type="ECO:0000313" key="3">
    <source>
        <dbReference type="EMBL" id="EPZ31811.1"/>
    </source>
</evidence>
<protein>
    <submittedName>
        <fullName evidence="3">Rof/RNase P-like domain-containing protein</fullName>
    </submittedName>
</protein>
<accession>A0A075AP60</accession>
<dbReference type="OrthoDB" id="124041at2759"/>
<comment type="similarity">
    <text evidence="2">Belongs to the eukaryotic/archaeal RNase P protein component 1 family.</text>
</comment>
<dbReference type="PANTHER" id="PTHR13348:SF0">
    <property type="entry name" value="RIBONUCLEASE P PROTEIN SUBUNIT P29"/>
    <property type="match status" value="1"/>
</dbReference>
<dbReference type="Pfam" id="PF01868">
    <property type="entry name" value="RNase_P-MRP_p29"/>
    <property type="match status" value="1"/>
</dbReference>
<dbReference type="InterPro" id="IPR036980">
    <property type="entry name" value="RNase_P/MRP_Rpp29_sf"/>
</dbReference>
<dbReference type="GO" id="GO:0030677">
    <property type="term" value="C:ribonuclease P complex"/>
    <property type="evidence" value="ECO:0007669"/>
    <property type="project" value="InterPro"/>
</dbReference>
<reference evidence="3 4" key="1">
    <citation type="journal article" date="2013" name="Curr. Biol.">
        <title>Shared signatures of parasitism and phylogenomics unite Cryptomycota and microsporidia.</title>
        <authorList>
            <person name="James T.Y."/>
            <person name="Pelin A."/>
            <person name="Bonen L."/>
            <person name="Ahrendt S."/>
            <person name="Sain D."/>
            <person name="Corradi N."/>
            <person name="Stajich J.E."/>
        </authorList>
    </citation>
    <scope>NUCLEOTIDE SEQUENCE [LARGE SCALE GENOMIC DNA]</scope>
    <source>
        <strain evidence="3 4">CSF55</strain>
    </source>
</reference>
<dbReference type="InterPro" id="IPR002730">
    <property type="entry name" value="Rpp29/RNP1"/>
</dbReference>
<dbReference type="GO" id="GO:0005634">
    <property type="term" value="C:nucleus"/>
    <property type="evidence" value="ECO:0007669"/>
    <property type="project" value="UniProtKB-SubCell"/>
</dbReference>
<evidence type="ECO:0000256" key="1">
    <source>
        <dbReference type="ARBA" id="ARBA00004123"/>
    </source>
</evidence>
<dbReference type="InterPro" id="IPR023534">
    <property type="entry name" value="Rof/RNase_P-like"/>
</dbReference>
<name>A0A075AP60_ROZAC</name>
<dbReference type="GO" id="GO:0001682">
    <property type="term" value="P:tRNA 5'-leader removal"/>
    <property type="evidence" value="ECO:0007669"/>
    <property type="project" value="InterPro"/>
</dbReference>
<dbReference type="GO" id="GO:0033204">
    <property type="term" value="F:ribonuclease P RNA binding"/>
    <property type="evidence" value="ECO:0007669"/>
    <property type="project" value="InterPro"/>
</dbReference>
<dbReference type="STRING" id="988480.A0A075AP60"/>
<dbReference type="PANTHER" id="PTHR13348">
    <property type="entry name" value="RIBONUCLEASE P SUBUNIT P29"/>
    <property type="match status" value="1"/>
</dbReference>
<dbReference type="Gene3D" id="2.30.30.210">
    <property type="entry name" value="Ribonuclease P/MRP, subunit p29"/>
    <property type="match status" value="1"/>
</dbReference>
<dbReference type="OMA" id="IPKSECV"/>
<dbReference type="GO" id="GO:0006364">
    <property type="term" value="P:rRNA processing"/>
    <property type="evidence" value="ECO:0007669"/>
    <property type="project" value="TreeGrafter"/>
</dbReference>
<evidence type="ECO:0000256" key="2">
    <source>
        <dbReference type="ARBA" id="ARBA00006181"/>
    </source>
</evidence>
<gene>
    <name evidence="3" type="ORF">O9G_000290</name>
</gene>
<dbReference type="Proteomes" id="UP000030755">
    <property type="component" value="Unassembled WGS sequence"/>
</dbReference>
<dbReference type="EMBL" id="KE561209">
    <property type="protein sequence ID" value="EPZ31811.1"/>
    <property type="molecule type" value="Genomic_DNA"/>
</dbReference>
<dbReference type="HOGENOM" id="CLU_078577_2_0_1"/>
<dbReference type="AlphaFoldDB" id="A0A075AP60"/>
<evidence type="ECO:0000313" key="4">
    <source>
        <dbReference type="Proteomes" id="UP000030755"/>
    </source>
</evidence>
<dbReference type="InterPro" id="IPR016848">
    <property type="entry name" value="RNase_P/MRP_Rpp29-subunit"/>
</dbReference>
<comment type="subcellular location">
    <subcellularLocation>
        <location evidence="1">Nucleus</location>
    </subcellularLocation>
</comment>
<proteinExistence type="inferred from homology"/>
<dbReference type="SMART" id="SM00538">
    <property type="entry name" value="POP4"/>
    <property type="match status" value="1"/>
</dbReference>
<organism evidence="3 4">
    <name type="scientific">Rozella allomycis (strain CSF55)</name>
    <dbReference type="NCBI Taxonomy" id="988480"/>
    <lineage>
        <taxon>Eukaryota</taxon>
        <taxon>Fungi</taxon>
        <taxon>Fungi incertae sedis</taxon>
        <taxon>Cryptomycota</taxon>
        <taxon>Cryptomycota incertae sedis</taxon>
        <taxon>Rozella</taxon>
    </lineage>
</organism>
<sequence>MKIYAPLPLKVKAELCLQNAPENVSDLFPTVTDSSIQEKLKSKQIILENAKISKKKVKKPKRMGLTAVEKRKLKAFEIPKNYQKYECFTKLNELWNGYITEVLQDESGDSMLVALIKSDLHGAKIKVQRSKNKSVINKSGIIVKETANTFQIITEDDKLQSIPKMNSVFLLTTPIGKNFLLFGNSFCIKSAERITKKFKQKPMIDFFDSK</sequence>